<feature type="compositionally biased region" description="Polar residues" evidence="1">
    <location>
        <begin position="146"/>
        <end position="157"/>
    </location>
</feature>
<comment type="caution">
    <text evidence="2">The sequence shown here is derived from an EMBL/GenBank/DDBJ whole genome shotgun (WGS) entry which is preliminary data.</text>
</comment>
<feature type="compositionally biased region" description="Polar residues" evidence="1">
    <location>
        <begin position="82"/>
        <end position="109"/>
    </location>
</feature>
<sequence>METAARDADELHITCDSKSLHKVNHARNSTKCSRDCQQNRELKPVRDKTKRTFRVLRKEGRFNYQVEVDSKIHLGHIDQMRSIGSDNPLSSPDLKSSFRSIPEVSTPSPSDKELPVFPAPTVEVEPTPRPAEPKPPTAMTPELRSEPSTVHKNTAESVPTAVTLRRNSRVRKATDGIML</sequence>
<dbReference type="Proteomes" id="UP000499080">
    <property type="component" value="Unassembled WGS sequence"/>
</dbReference>
<accession>A0A4Y2QZP2</accession>
<evidence type="ECO:0000313" key="2">
    <source>
        <dbReference type="EMBL" id="GBN68599.1"/>
    </source>
</evidence>
<keyword evidence="3" id="KW-1185">Reference proteome</keyword>
<reference evidence="2 3" key="1">
    <citation type="journal article" date="2019" name="Sci. Rep.">
        <title>Orb-weaving spider Araneus ventricosus genome elucidates the spidroin gene catalogue.</title>
        <authorList>
            <person name="Kono N."/>
            <person name="Nakamura H."/>
            <person name="Ohtoshi R."/>
            <person name="Moran D.A.P."/>
            <person name="Shinohara A."/>
            <person name="Yoshida Y."/>
            <person name="Fujiwara M."/>
            <person name="Mori M."/>
            <person name="Tomita M."/>
            <person name="Arakawa K."/>
        </authorList>
    </citation>
    <scope>NUCLEOTIDE SEQUENCE [LARGE SCALE GENOMIC DNA]</scope>
</reference>
<proteinExistence type="predicted"/>
<evidence type="ECO:0000256" key="1">
    <source>
        <dbReference type="SAM" id="MobiDB-lite"/>
    </source>
</evidence>
<organism evidence="2 3">
    <name type="scientific">Araneus ventricosus</name>
    <name type="common">Orbweaver spider</name>
    <name type="synonym">Epeira ventricosa</name>
    <dbReference type="NCBI Taxonomy" id="182803"/>
    <lineage>
        <taxon>Eukaryota</taxon>
        <taxon>Metazoa</taxon>
        <taxon>Ecdysozoa</taxon>
        <taxon>Arthropoda</taxon>
        <taxon>Chelicerata</taxon>
        <taxon>Arachnida</taxon>
        <taxon>Araneae</taxon>
        <taxon>Araneomorphae</taxon>
        <taxon>Entelegynae</taxon>
        <taxon>Araneoidea</taxon>
        <taxon>Araneidae</taxon>
        <taxon>Araneus</taxon>
    </lineage>
</organism>
<feature type="region of interest" description="Disordered" evidence="1">
    <location>
        <begin position="81"/>
        <end position="179"/>
    </location>
</feature>
<evidence type="ECO:0000313" key="3">
    <source>
        <dbReference type="Proteomes" id="UP000499080"/>
    </source>
</evidence>
<feature type="compositionally biased region" description="Pro residues" evidence="1">
    <location>
        <begin position="127"/>
        <end position="138"/>
    </location>
</feature>
<dbReference type="AlphaFoldDB" id="A0A4Y2QZP2"/>
<gene>
    <name evidence="2" type="ORF">AVEN_192918_1</name>
</gene>
<protein>
    <submittedName>
        <fullName evidence="2">Uncharacterized protein</fullName>
    </submittedName>
</protein>
<name>A0A4Y2QZP2_ARAVE</name>
<dbReference type="EMBL" id="BGPR01015264">
    <property type="protein sequence ID" value="GBN68599.1"/>
    <property type="molecule type" value="Genomic_DNA"/>
</dbReference>